<evidence type="ECO:0000313" key="1">
    <source>
        <dbReference type="EMBL" id="CAG06192.1"/>
    </source>
</evidence>
<organism evidence="1">
    <name type="scientific">Tetraodon nigroviridis</name>
    <name type="common">Spotted green pufferfish</name>
    <name type="synonym">Chelonodon nigroviridis</name>
    <dbReference type="NCBI Taxonomy" id="99883"/>
    <lineage>
        <taxon>Eukaryota</taxon>
        <taxon>Metazoa</taxon>
        <taxon>Chordata</taxon>
        <taxon>Craniata</taxon>
        <taxon>Vertebrata</taxon>
        <taxon>Euteleostomi</taxon>
        <taxon>Actinopterygii</taxon>
        <taxon>Neopterygii</taxon>
        <taxon>Teleostei</taxon>
        <taxon>Neoteleostei</taxon>
        <taxon>Acanthomorphata</taxon>
        <taxon>Eupercaria</taxon>
        <taxon>Tetraodontiformes</taxon>
        <taxon>Tetradontoidea</taxon>
        <taxon>Tetraodontidae</taxon>
        <taxon>Tetraodon</taxon>
    </lineage>
</organism>
<proteinExistence type="predicted"/>
<accession>Q4RZJ0</accession>
<dbReference type="AlphaFoldDB" id="Q4RZJ0"/>
<gene>
    <name evidence="1" type="ORF">GSTENG00026461001</name>
</gene>
<dbReference type="EMBL" id="CAAE01014825">
    <property type="protein sequence ID" value="CAG06192.1"/>
    <property type="molecule type" value="Genomic_DNA"/>
</dbReference>
<reference evidence="1" key="1">
    <citation type="journal article" date="2004" name="Nature">
        <title>Genome duplication in the teleost fish Tetraodon nigroviridis reveals the early vertebrate proto-karyotype.</title>
        <authorList>
            <person name="Jaillon O."/>
            <person name="Aury J.-M."/>
            <person name="Brunet F."/>
            <person name="Petit J.-L."/>
            <person name="Stange-Thomann N."/>
            <person name="Mauceli E."/>
            <person name="Bouneau L."/>
            <person name="Fischer C."/>
            <person name="Ozouf-Costaz C."/>
            <person name="Bernot A."/>
            <person name="Nicaud S."/>
            <person name="Jaffe D."/>
            <person name="Fisher S."/>
            <person name="Lutfalla G."/>
            <person name="Dossat C."/>
            <person name="Segurens B."/>
            <person name="Dasilva C."/>
            <person name="Salanoubat M."/>
            <person name="Levy M."/>
            <person name="Boudet N."/>
            <person name="Castellano S."/>
            <person name="Anthouard V."/>
            <person name="Jubin C."/>
            <person name="Castelli V."/>
            <person name="Katinka M."/>
            <person name="Vacherie B."/>
            <person name="Biemont C."/>
            <person name="Skalli Z."/>
            <person name="Cattolico L."/>
            <person name="Poulain J."/>
            <person name="De Berardinis V."/>
            <person name="Cruaud C."/>
            <person name="Duprat S."/>
            <person name="Brottier P."/>
            <person name="Coutanceau J.-P."/>
            <person name="Gouzy J."/>
            <person name="Parra G."/>
            <person name="Lardier G."/>
            <person name="Chapple C."/>
            <person name="McKernan K.J."/>
            <person name="McEwan P."/>
            <person name="Bosak S."/>
            <person name="Kellis M."/>
            <person name="Volff J.-N."/>
            <person name="Guigo R."/>
            <person name="Zody M.C."/>
            <person name="Mesirov J."/>
            <person name="Lindblad-Toh K."/>
            <person name="Birren B."/>
            <person name="Nusbaum C."/>
            <person name="Kahn D."/>
            <person name="Robinson-Rechavi M."/>
            <person name="Laudet V."/>
            <person name="Schachter V."/>
            <person name="Quetier F."/>
            <person name="Saurin W."/>
            <person name="Scarpelli C."/>
            <person name="Wincker P."/>
            <person name="Lander E.S."/>
            <person name="Weissenbach J."/>
            <person name="Roest Crollius H."/>
        </authorList>
    </citation>
    <scope>NUCLEOTIDE SEQUENCE [LARGE SCALE GENOMIC DNA]</scope>
</reference>
<protein>
    <submittedName>
        <fullName evidence="1">(spotted green pufferfish) hypothetical protein</fullName>
    </submittedName>
</protein>
<reference evidence="1" key="2">
    <citation type="submission" date="2004-02" db="EMBL/GenBank/DDBJ databases">
        <authorList>
            <consortium name="Genoscope"/>
            <consortium name="Whitehead Institute Centre for Genome Research"/>
        </authorList>
    </citation>
    <scope>NUCLEOTIDE SEQUENCE</scope>
</reference>
<comment type="caution">
    <text evidence="1">The sequence shown here is derived from an EMBL/GenBank/DDBJ whole genome shotgun (WGS) entry which is preliminary data.</text>
</comment>
<dbReference type="KEGG" id="tng:GSTEN00026461G001"/>
<sequence length="51" mass="5498">MASPVFLVVMTAACLSGKHTATYLSKDITTRVRGEMVFVKAPITLRKAQTG</sequence>
<name>Q4RZJ0_TETNG</name>